<accession>A0A061R836</accession>
<dbReference type="SUPFAM" id="SSF46689">
    <property type="entry name" value="Homeodomain-like"/>
    <property type="match status" value="1"/>
</dbReference>
<evidence type="ECO:0000313" key="3">
    <source>
        <dbReference type="EMBL" id="JAC66949.1"/>
    </source>
</evidence>
<dbReference type="SMART" id="SM00717">
    <property type="entry name" value="SANT"/>
    <property type="match status" value="2"/>
</dbReference>
<dbReference type="AlphaFoldDB" id="A0A061R836"/>
<dbReference type="InterPro" id="IPR050560">
    <property type="entry name" value="MYB_TF"/>
</dbReference>
<name>A0A061R836_9CHLO</name>
<organism evidence="3">
    <name type="scientific">Tetraselmis sp. GSL018</name>
    <dbReference type="NCBI Taxonomy" id="582737"/>
    <lineage>
        <taxon>Eukaryota</taxon>
        <taxon>Viridiplantae</taxon>
        <taxon>Chlorophyta</taxon>
        <taxon>core chlorophytes</taxon>
        <taxon>Chlorodendrophyceae</taxon>
        <taxon>Chlorodendrales</taxon>
        <taxon>Chlorodendraceae</taxon>
        <taxon>Tetraselmis</taxon>
    </lineage>
</organism>
<protein>
    <submittedName>
        <fullName evidence="3">Myb-like DNA-binding protein FlbD</fullName>
    </submittedName>
</protein>
<dbReference type="PROSITE" id="PS51294">
    <property type="entry name" value="HTH_MYB"/>
    <property type="match status" value="2"/>
</dbReference>
<dbReference type="EMBL" id="GBEZ01019634">
    <property type="protein sequence ID" value="JAC66949.1"/>
    <property type="molecule type" value="Transcribed_RNA"/>
</dbReference>
<feature type="domain" description="HTH myb-type" evidence="2">
    <location>
        <begin position="6"/>
        <end position="61"/>
    </location>
</feature>
<reference evidence="3" key="1">
    <citation type="submission" date="2014-05" db="EMBL/GenBank/DDBJ databases">
        <title>The transcriptome of the halophilic microalga Tetraselmis sp. GSL018 isolated from the Great Salt Lake, Utah.</title>
        <authorList>
            <person name="Jinkerson R.E."/>
            <person name="D'Adamo S."/>
            <person name="Posewitz M.C."/>
        </authorList>
    </citation>
    <scope>NUCLEOTIDE SEQUENCE</scope>
    <source>
        <strain evidence="3">GSL018</strain>
    </source>
</reference>
<dbReference type="Pfam" id="PF00249">
    <property type="entry name" value="Myb_DNA-binding"/>
    <property type="match status" value="2"/>
</dbReference>
<sequence length="319" mass="36265">MVKERQNPVRTGPWNRDEDLKLLNQIKKVGTKNWKMVSCRIPGRTSKSCRLRWFNQLHPGINKAPFTELEDAIILSAYSSYGGKWSFIAKLLNSGRTDNAAKNRFNCFLLKLGSEAILTNQYLCRSLSLTQLESLQAQRVPVGSQSNCLTSTDPRNHACCDSDEEVFVGQHPVLINSNSSYQVKSESSDDTNSFSPCRSTGQSCLATKPQSSAFLEICESEQNTREMWPYYTCDFDYVEDVQNSCNFSLKGLSKLEVGARDVAAFKSFPSRLDDFPFRPFHIHGIHAQHQYECGNDLESVLNMHMETISLPEQEWKYQN</sequence>
<proteinExistence type="predicted"/>
<keyword evidence="3" id="KW-0238">DNA-binding</keyword>
<dbReference type="InterPro" id="IPR017930">
    <property type="entry name" value="Myb_dom"/>
</dbReference>
<gene>
    <name evidence="3" type="primary">K09425</name>
    <name evidence="3" type="ORF">TSPGSL018_12384</name>
</gene>
<feature type="domain" description="Myb-like" evidence="1">
    <location>
        <begin position="58"/>
        <end position="109"/>
    </location>
</feature>
<dbReference type="InterPro" id="IPR009057">
    <property type="entry name" value="Homeodomain-like_sf"/>
</dbReference>
<dbReference type="GO" id="GO:0000981">
    <property type="term" value="F:DNA-binding transcription factor activity, RNA polymerase II-specific"/>
    <property type="evidence" value="ECO:0007669"/>
    <property type="project" value="TreeGrafter"/>
</dbReference>
<dbReference type="CDD" id="cd00167">
    <property type="entry name" value="SANT"/>
    <property type="match status" value="2"/>
</dbReference>
<feature type="domain" description="HTH myb-type" evidence="2">
    <location>
        <begin position="62"/>
        <end position="113"/>
    </location>
</feature>
<dbReference type="GO" id="GO:0000978">
    <property type="term" value="F:RNA polymerase II cis-regulatory region sequence-specific DNA binding"/>
    <property type="evidence" value="ECO:0007669"/>
    <property type="project" value="TreeGrafter"/>
</dbReference>
<evidence type="ECO:0000259" key="1">
    <source>
        <dbReference type="PROSITE" id="PS50090"/>
    </source>
</evidence>
<dbReference type="Gene3D" id="1.10.10.60">
    <property type="entry name" value="Homeodomain-like"/>
    <property type="match status" value="2"/>
</dbReference>
<feature type="domain" description="Myb-like" evidence="1">
    <location>
        <begin position="6"/>
        <end position="57"/>
    </location>
</feature>
<dbReference type="PROSITE" id="PS50090">
    <property type="entry name" value="MYB_LIKE"/>
    <property type="match status" value="2"/>
</dbReference>
<evidence type="ECO:0000259" key="2">
    <source>
        <dbReference type="PROSITE" id="PS51294"/>
    </source>
</evidence>
<dbReference type="PANTHER" id="PTHR45614:SF25">
    <property type="entry name" value="MYB PROTEIN"/>
    <property type="match status" value="1"/>
</dbReference>
<dbReference type="GO" id="GO:0005634">
    <property type="term" value="C:nucleus"/>
    <property type="evidence" value="ECO:0007669"/>
    <property type="project" value="TreeGrafter"/>
</dbReference>
<dbReference type="PANTHER" id="PTHR45614">
    <property type="entry name" value="MYB PROTEIN-RELATED"/>
    <property type="match status" value="1"/>
</dbReference>
<dbReference type="InterPro" id="IPR001005">
    <property type="entry name" value="SANT/Myb"/>
</dbReference>